<dbReference type="Gene3D" id="3.40.50.300">
    <property type="entry name" value="P-loop containing nucleotide triphosphate hydrolases"/>
    <property type="match status" value="1"/>
</dbReference>
<dbReference type="GO" id="GO:0016887">
    <property type="term" value="F:ATP hydrolysis activity"/>
    <property type="evidence" value="ECO:0007669"/>
    <property type="project" value="InterPro"/>
</dbReference>
<dbReference type="GO" id="GO:0051603">
    <property type="term" value="P:proteolysis involved in protein catabolic process"/>
    <property type="evidence" value="ECO:0007669"/>
    <property type="project" value="TreeGrafter"/>
</dbReference>
<evidence type="ECO:0000259" key="3">
    <source>
        <dbReference type="SMART" id="SM00382"/>
    </source>
</evidence>
<dbReference type="InterPro" id="IPR019489">
    <property type="entry name" value="Clp_ATPase_C"/>
</dbReference>
<dbReference type="PANTHER" id="PTHR48102:SF7">
    <property type="entry name" value="ATP-DEPENDENT CLP PROTEASE ATP-BINDING SUBUNIT CLPX-LIKE, MITOCHONDRIAL"/>
    <property type="match status" value="1"/>
</dbReference>
<dbReference type="InterPro" id="IPR003959">
    <property type="entry name" value="ATPase_AAA_core"/>
</dbReference>
<dbReference type="Pfam" id="PF07724">
    <property type="entry name" value="AAA_2"/>
    <property type="match status" value="1"/>
</dbReference>
<dbReference type="AlphaFoldDB" id="A0A8J2S9F7"/>
<protein>
    <recommendedName>
        <fullName evidence="7">AAA+ ATPase domain-containing protein</fullName>
    </recommendedName>
</protein>
<evidence type="ECO:0000256" key="2">
    <source>
        <dbReference type="ARBA" id="ARBA00022840"/>
    </source>
</evidence>
<dbReference type="Pfam" id="PF10431">
    <property type="entry name" value="ClpB_D2-small"/>
    <property type="match status" value="1"/>
</dbReference>
<evidence type="ECO:0000313" key="5">
    <source>
        <dbReference type="EMBL" id="CAH0368198.1"/>
    </source>
</evidence>
<dbReference type="Proteomes" id="UP000789595">
    <property type="component" value="Unassembled WGS sequence"/>
</dbReference>
<dbReference type="SMART" id="SM01086">
    <property type="entry name" value="ClpB_D2-small"/>
    <property type="match status" value="1"/>
</dbReference>
<comment type="caution">
    <text evidence="5">The sequence shown here is derived from an EMBL/GenBank/DDBJ whole genome shotgun (WGS) entry which is preliminary data.</text>
</comment>
<dbReference type="InterPro" id="IPR003593">
    <property type="entry name" value="AAA+_ATPase"/>
</dbReference>
<feature type="domain" description="AAA+ ATPase" evidence="3">
    <location>
        <begin position="176"/>
        <end position="360"/>
    </location>
</feature>
<dbReference type="InterPro" id="IPR027417">
    <property type="entry name" value="P-loop_NTPase"/>
</dbReference>
<keyword evidence="2" id="KW-0067">ATP-binding</keyword>
<gene>
    <name evidence="5" type="ORF">PECAL_2P12530</name>
</gene>
<name>A0A8J2S9F7_9STRA</name>
<evidence type="ECO:0008006" key="7">
    <source>
        <dbReference type="Google" id="ProtNLM"/>
    </source>
</evidence>
<accession>A0A8J2S9F7</accession>
<dbReference type="GO" id="GO:0005524">
    <property type="term" value="F:ATP binding"/>
    <property type="evidence" value="ECO:0007669"/>
    <property type="project" value="UniProtKB-KW"/>
</dbReference>
<organism evidence="5 6">
    <name type="scientific">Pelagomonas calceolata</name>
    <dbReference type="NCBI Taxonomy" id="35677"/>
    <lineage>
        <taxon>Eukaryota</taxon>
        <taxon>Sar</taxon>
        <taxon>Stramenopiles</taxon>
        <taxon>Ochrophyta</taxon>
        <taxon>Pelagophyceae</taxon>
        <taxon>Pelagomonadales</taxon>
        <taxon>Pelagomonadaceae</taxon>
        <taxon>Pelagomonas</taxon>
    </lineage>
</organism>
<reference evidence="5" key="1">
    <citation type="submission" date="2021-11" db="EMBL/GenBank/DDBJ databases">
        <authorList>
            <consortium name="Genoscope - CEA"/>
            <person name="William W."/>
        </authorList>
    </citation>
    <scope>NUCLEOTIDE SEQUENCE</scope>
</reference>
<evidence type="ECO:0000313" key="6">
    <source>
        <dbReference type="Proteomes" id="UP000789595"/>
    </source>
</evidence>
<dbReference type="InterPro" id="IPR050052">
    <property type="entry name" value="ATP-dep_Clp_protease_ClpX"/>
</dbReference>
<dbReference type="SMART" id="SM00382">
    <property type="entry name" value="AAA"/>
    <property type="match status" value="1"/>
</dbReference>
<proteinExistence type="predicted"/>
<feature type="domain" description="Clp ATPase C-terminal" evidence="4">
    <location>
        <begin position="359"/>
        <end position="452"/>
    </location>
</feature>
<keyword evidence="6" id="KW-1185">Reference proteome</keyword>
<dbReference type="SUPFAM" id="SSF52540">
    <property type="entry name" value="P-loop containing nucleoside triphosphate hydrolases"/>
    <property type="match status" value="1"/>
</dbReference>
<dbReference type="OrthoDB" id="1721884at2759"/>
<evidence type="ECO:0000259" key="4">
    <source>
        <dbReference type="SMART" id="SM01086"/>
    </source>
</evidence>
<evidence type="ECO:0000256" key="1">
    <source>
        <dbReference type="ARBA" id="ARBA00022741"/>
    </source>
</evidence>
<dbReference type="Gene3D" id="1.10.8.60">
    <property type="match status" value="1"/>
</dbReference>
<keyword evidence="1" id="KW-0547">Nucleotide-binding</keyword>
<dbReference type="EMBL" id="CAKKNE010000002">
    <property type="protein sequence ID" value="CAH0368198.1"/>
    <property type="molecule type" value="Genomic_DNA"/>
</dbReference>
<sequence length="457" mass="49384">MLLRRALRRAGAVRRCREKSSSPKEDPFHNRATAMNFEEGEGWLQRLVGTTGRTTTEFERYKAAAKAAVKTDAGLKSGDELLFAGEDGDWLKKLESSSEARQPRTPKVTKTARTTRRLEAISKFSLTPRELKARLDTYVIGQDEAKKALAVALTDHFQHARRVLADPAQHLDEPYHKRNVLLLGPSGVGKTALLRAARLAVDAPLVAADATAFSATGYVGRDASDVAAQLVTAADGDRDLASFGVVCVDEVDKLRSRSEGNEVGKLDVQSSLLKLVEDAEIDLDERGSGGAADPKRARLLNPDSTFDNLFSTKHVLFVFCGAFTDLAENDRVTPDDLVEAGLIRELVGRLPVRVRLDALTADDLASILAASGPASPLTQIRGEMAAYGVDVDFSDCAIQAWAERAFAERTGARGLATAVEDTLRGFKYELPGSGRDSLRVTADLVADPRGALARLLS</sequence>
<dbReference type="PANTHER" id="PTHR48102">
    <property type="entry name" value="ATP-DEPENDENT CLP PROTEASE ATP-BINDING SUBUNIT CLPX-LIKE, MITOCHONDRIAL-RELATED"/>
    <property type="match status" value="1"/>
</dbReference>